<evidence type="ECO:0000313" key="9">
    <source>
        <dbReference type="EMBL" id="GFE19144.1"/>
    </source>
</evidence>
<dbReference type="InterPro" id="IPR004429">
    <property type="entry name" value="Isopropylmalate_DH"/>
</dbReference>
<dbReference type="AlphaFoldDB" id="A0A640T7H4"/>
<evidence type="ECO:0000313" key="10">
    <source>
        <dbReference type="Proteomes" id="UP000430079"/>
    </source>
</evidence>
<evidence type="ECO:0000256" key="2">
    <source>
        <dbReference type="ARBA" id="ARBA00022605"/>
    </source>
</evidence>
<accession>A0A640T7H4</accession>
<keyword evidence="2" id="KW-0028">Amino-acid biosynthesis</keyword>
<protein>
    <submittedName>
        <fullName evidence="9">3-isopropylmalate dehydrogenase</fullName>
    </submittedName>
</protein>
<dbReference type="Pfam" id="PF00180">
    <property type="entry name" value="Iso_dh"/>
    <property type="match status" value="1"/>
</dbReference>
<keyword evidence="10" id="KW-1185">Reference proteome</keyword>
<dbReference type="InterPro" id="IPR024084">
    <property type="entry name" value="IsoPropMal-DH-like_dom"/>
</dbReference>
<dbReference type="GO" id="GO:0046872">
    <property type="term" value="F:metal ion binding"/>
    <property type="evidence" value="ECO:0007669"/>
    <property type="project" value="UniProtKB-KW"/>
</dbReference>
<dbReference type="SMART" id="SM01329">
    <property type="entry name" value="Iso_dh"/>
    <property type="match status" value="1"/>
</dbReference>
<keyword evidence="5" id="KW-0560">Oxidoreductase</keyword>
<evidence type="ECO:0000256" key="6">
    <source>
        <dbReference type="ARBA" id="ARBA00023027"/>
    </source>
</evidence>
<dbReference type="GO" id="GO:0003862">
    <property type="term" value="F:3-isopropylmalate dehydrogenase activity"/>
    <property type="evidence" value="ECO:0007669"/>
    <property type="project" value="InterPro"/>
</dbReference>
<evidence type="ECO:0000256" key="5">
    <source>
        <dbReference type="ARBA" id="ARBA00023002"/>
    </source>
</evidence>
<gene>
    <name evidence="9" type="primary">leuB_2</name>
    <name evidence="9" type="ORF">Sgleb_71910</name>
</gene>
<dbReference type="SUPFAM" id="SSF53659">
    <property type="entry name" value="Isocitrate/Isopropylmalate dehydrogenase-like"/>
    <property type="match status" value="1"/>
</dbReference>
<dbReference type="GO" id="GO:0009098">
    <property type="term" value="P:L-leucine biosynthetic process"/>
    <property type="evidence" value="ECO:0007669"/>
    <property type="project" value="UniProtKB-KW"/>
</dbReference>
<sequence>MTPTTKPTVLVLPGEGIGPEVVGAARHVLEHVLDRAGLDATIREHAVGLPAYERTGQWLPDPVRDEIDQVAATPHGAVLFGATADEPIGELRSRYDLFANLRPARPLRALRDVSPLRPERLDGVDLLLVRELVSGVYYGRRRTGVDAGQRWAGQEMYYREDEIRRIVRCALEHAEARRRRLTLVHKANAIPDVFGLWLEVLAEEAPAFPDVEVRDMYADTMAMQMVLRPADFDVIVTSNLLGDVLSEITGAVCGSLGLLPSATLSPTGFALYEPVGGTAPDIAGTGHANPLGTIGSVELMLRHTFGAPRWADFLADGVERAVESCRTPDIAGPGSAPCTTKEMAAAVCDAFDAVVAEEETQR</sequence>
<evidence type="ECO:0000256" key="3">
    <source>
        <dbReference type="ARBA" id="ARBA00022723"/>
    </source>
</evidence>
<proteinExistence type="predicted"/>
<dbReference type="GO" id="GO:0005829">
    <property type="term" value="C:cytosol"/>
    <property type="evidence" value="ECO:0007669"/>
    <property type="project" value="TreeGrafter"/>
</dbReference>
<dbReference type="PANTHER" id="PTHR42979:SF1">
    <property type="entry name" value="3-ISOPROPYLMALATE DEHYDROGENASE"/>
    <property type="match status" value="1"/>
</dbReference>
<dbReference type="PANTHER" id="PTHR42979">
    <property type="entry name" value="3-ISOPROPYLMALATE DEHYDROGENASE"/>
    <property type="match status" value="1"/>
</dbReference>
<keyword evidence="3" id="KW-0479">Metal-binding</keyword>
<keyword evidence="7" id="KW-0100">Branched-chain amino acid biosynthesis</keyword>
<keyword evidence="6" id="KW-0520">NAD</keyword>
<dbReference type="Proteomes" id="UP000430079">
    <property type="component" value="Unassembled WGS sequence"/>
</dbReference>
<comment type="caution">
    <text evidence="9">The sequence shown here is derived from an EMBL/GenBank/DDBJ whole genome shotgun (WGS) entry which is preliminary data.</text>
</comment>
<reference evidence="9 10" key="1">
    <citation type="submission" date="2019-12" db="EMBL/GenBank/DDBJ databases">
        <title>Whole genome shotgun sequence of Streptomyces hygroscopicus subsp. glebosus NBRC 13786.</title>
        <authorList>
            <person name="Ichikawa N."/>
            <person name="Kimura A."/>
            <person name="Kitahashi Y."/>
            <person name="Komaki H."/>
            <person name="Tamura T."/>
        </authorList>
    </citation>
    <scope>NUCLEOTIDE SEQUENCE [LARGE SCALE GENOMIC DNA]</scope>
    <source>
        <strain evidence="9 10">NBRC 13786</strain>
    </source>
</reference>
<evidence type="ECO:0000259" key="8">
    <source>
        <dbReference type="SMART" id="SM01329"/>
    </source>
</evidence>
<keyword evidence="1" id="KW-0432">Leucine biosynthesis</keyword>
<keyword evidence="4" id="KW-0460">Magnesium</keyword>
<evidence type="ECO:0000256" key="1">
    <source>
        <dbReference type="ARBA" id="ARBA00022430"/>
    </source>
</evidence>
<dbReference type="EMBL" id="BLIO01000001">
    <property type="protein sequence ID" value="GFE19144.1"/>
    <property type="molecule type" value="Genomic_DNA"/>
</dbReference>
<dbReference type="Gene3D" id="3.40.718.10">
    <property type="entry name" value="Isopropylmalate Dehydrogenase"/>
    <property type="match status" value="1"/>
</dbReference>
<evidence type="ECO:0000256" key="7">
    <source>
        <dbReference type="ARBA" id="ARBA00023304"/>
    </source>
</evidence>
<evidence type="ECO:0000256" key="4">
    <source>
        <dbReference type="ARBA" id="ARBA00022842"/>
    </source>
</evidence>
<dbReference type="RefSeq" id="WP_190145004.1">
    <property type="nucleotide sequence ID" value="NZ_BLIO01000001.1"/>
</dbReference>
<feature type="domain" description="Isopropylmalate dehydrogenase-like" evidence="8">
    <location>
        <begin position="8"/>
        <end position="347"/>
    </location>
</feature>
<organism evidence="9 10">
    <name type="scientific">Streptomyces glebosus</name>
    <dbReference type="NCBI Taxonomy" id="249580"/>
    <lineage>
        <taxon>Bacteria</taxon>
        <taxon>Bacillati</taxon>
        <taxon>Actinomycetota</taxon>
        <taxon>Actinomycetes</taxon>
        <taxon>Kitasatosporales</taxon>
        <taxon>Streptomycetaceae</taxon>
        <taxon>Streptomyces</taxon>
    </lineage>
</organism>
<name>A0A640T7H4_9ACTN</name>